<dbReference type="KEGG" id="sfh:SFHH103_01698"/>
<name>G9A7G5_SINF1</name>
<dbReference type="AlphaFoldDB" id="G9A7G5"/>
<dbReference type="Gene3D" id="1.10.3470.10">
    <property type="entry name" value="ABC transporter involved in vitamin B12 uptake, BtuC"/>
    <property type="match status" value="1"/>
</dbReference>
<comment type="subcellular location">
    <subcellularLocation>
        <location evidence="2">Cell inner membrane</location>
        <topology evidence="2">Multi-pass membrane protein</topology>
    </subcellularLocation>
    <subcellularLocation>
        <location evidence="14">Cell membrane</location>
        <topology evidence="14">Multi-pass membrane protein</topology>
    </subcellularLocation>
</comment>
<gene>
    <name evidence="16" type="primary">znuB</name>
    <name evidence="16" type="ordered locus">SFHH103_01698</name>
</gene>
<evidence type="ECO:0000256" key="5">
    <source>
        <dbReference type="ARBA" id="ARBA00022475"/>
    </source>
</evidence>
<evidence type="ECO:0000256" key="12">
    <source>
        <dbReference type="ARBA" id="ARBA00023136"/>
    </source>
</evidence>
<sequence>MAASPRAVSPAMAIITMTRPKTSTTTMPTAAAGTTHGCTGMTPRRSAMLDDFFIRALVAGIGIAMVAGPLGCFVIWRRMAYFGDTMAHSALLGVALSLLLELNLMISVFIVASVVSLLLLFLQKRGALSTDALLGILSHSALSIGLVIVAFMTWVRIDLVGFLFGDILAVTEADIDIIWGGGILVILSLVYLWRPLLASTVNPELAEAEGLRPERARLFFMLLMALVIAIAMKIVGILLITSLLIIPAATARRFATSPEIMAVLASLIGALAVAGGLFGSLQWDTPSGPSIVVAALALFVLSLLPLARSERASHSSHGGH</sequence>
<dbReference type="FunFam" id="1.10.3470.10:FF:000002">
    <property type="entry name" value="Zinc ABC transporter permease subunit ZnuB"/>
    <property type="match status" value="1"/>
</dbReference>
<evidence type="ECO:0000256" key="15">
    <source>
        <dbReference type="SAM" id="Phobius"/>
    </source>
</evidence>
<keyword evidence="9" id="KW-0864">Zinc transport</keyword>
<keyword evidence="11" id="KW-0406">Ion transport</keyword>
<evidence type="ECO:0000256" key="7">
    <source>
        <dbReference type="ARBA" id="ARBA00022692"/>
    </source>
</evidence>
<dbReference type="PANTHER" id="PTHR30477:SF23">
    <property type="entry name" value="HIGH-AFFINITY ZINC UPTAKE SYSTEM MEMBRANE PROTEIN ZNUB"/>
    <property type="match status" value="1"/>
</dbReference>
<dbReference type="GO" id="GO:0010043">
    <property type="term" value="P:response to zinc ion"/>
    <property type="evidence" value="ECO:0007669"/>
    <property type="project" value="TreeGrafter"/>
</dbReference>
<dbReference type="Proteomes" id="UP000007735">
    <property type="component" value="Chromosome"/>
</dbReference>
<keyword evidence="6" id="KW-0997">Cell inner membrane</keyword>
<evidence type="ECO:0000313" key="16">
    <source>
        <dbReference type="EMBL" id="CCE96195.1"/>
    </source>
</evidence>
<keyword evidence="7 14" id="KW-0812">Transmembrane</keyword>
<organism evidence="16 17">
    <name type="scientific">Sinorhizobium fredii (strain HH103)</name>
    <dbReference type="NCBI Taxonomy" id="1117943"/>
    <lineage>
        <taxon>Bacteria</taxon>
        <taxon>Pseudomonadati</taxon>
        <taxon>Pseudomonadota</taxon>
        <taxon>Alphaproteobacteria</taxon>
        <taxon>Hyphomicrobiales</taxon>
        <taxon>Rhizobiaceae</taxon>
        <taxon>Sinorhizobium/Ensifer group</taxon>
        <taxon>Sinorhizobium</taxon>
    </lineage>
</organism>
<feature type="transmembrane region" description="Helical" evidence="15">
    <location>
        <begin position="133"/>
        <end position="157"/>
    </location>
</feature>
<keyword evidence="4 14" id="KW-0813">Transport</keyword>
<evidence type="ECO:0000256" key="2">
    <source>
        <dbReference type="ARBA" id="ARBA00004429"/>
    </source>
</evidence>
<keyword evidence="8" id="KW-0862">Zinc</keyword>
<dbReference type="GO" id="GO:0006829">
    <property type="term" value="P:zinc ion transport"/>
    <property type="evidence" value="ECO:0007669"/>
    <property type="project" value="UniProtKB-KW"/>
</dbReference>
<comment type="similarity">
    <text evidence="3 14">Belongs to the ABC-3 integral membrane protein family.</text>
</comment>
<dbReference type="PANTHER" id="PTHR30477">
    <property type="entry name" value="ABC-TRANSPORTER METAL-BINDING PROTEIN"/>
    <property type="match status" value="1"/>
</dbReference>
<comment type="function">
    <text evidence="1">Involved in the high-affinity zinc uptake transport system.</text>
</comment>
<feature type="transmembrane region" description="Helical" evidence="15">
    <location>
        <begin position="96"/>
        <end position="121"/>
    </location>
</feature>
<dbReference type="InterPro" id="IPR037294">
    <property type="entry name" value="ABC_BtuC-like"/>
</dbReference>
<dbReference type="STRING" id="1117943.SFHH103_01698"/>
<keyword evidence="5" id="KW-1003">Cell membrane</keyword>
<dbReference type="GO" id="GO:0043190">
    <property type="term" value="C:ATP-binding cassette (ABC) transporter complex"/>
    <property type="evidence" value="ECO:0007669"/>
    <property type="project" value="InterPro"/>
</dbReference>
<evidence type="ECO:0000256" key="9">
    <source>
        <dbReference type="ARBA" id="ARBA00022906"/>
    </source>
</evidence>
<accession>G9A7G5</accession>
<feature type="transmembrane region" description="Helical" evidence="15">
    <location>
        <begin position="218"/>
        <end position="248"/>
    </location>
</feature>
<dbReference type="SUPFAM" id="SSF81345">
    <property type="entry name" value="ABC transporter involved in vitamin B12 uptake, BtuC"/>
    <property type="match status" value="1"/>
</dbReference>
<evidence type="ECO:0000256" key="8">
    <source>
        <dbReference type="ARBA" id="ARBA00022833"/>
    </source>
</evidence>
<evidence type="ECO:0000256" key="11">
    <source>
        <dbReference type="ARBA" id="ARBA00023065"/>
    </source>
</evidence>
<evidence type="ECO:0000256" key="13">
    <source>
        <dbReference type="ARBA" id="ARBA00040080"/>
    </source>
</evidence>
<feature type="transmembrane region" description="Helical" evidence="15">
    <location>
        <begin position="290"/>
        <end position="307"/>
    </location>
</feature>
<evidence type="ECO:0000256" key="4">
    <source>
        <dbReference type="ARBA" id="ARBA00022448"/>
    </source>
</evidence>
<reference evidence="16 17" key="1">
    <citation type="journal article" date="2012" name="J. Bacteriol.">
        <title>Genome sequence of the soybean symbiont Sinorhizobium fredii HH103.</title>
        <authorList>
            <person name="Weidner S."/>
            <person name="Becker A."/>
            <person name="Bonilla I."/>
            <person name="Jaenicke S."/>
            <person name="Lloret J."/>
            <person name="Margaret I."/>
            <person name="Puhler A."/>
            <person name="Ruiz-Sainz J.E."/>
            <person name="Schneiker-Bekel S."/>
            <person name="Szczepanowski R."/>
            <person name="Vinardell J.M."/>
            <person name="Zehner S."/>
            <person name="Gottfert M."/>
        </authorList>
    </citation>
    <scope>NUCLEOTIDE SEQUENCE [LARGE SCALE GENOMIC DNA]</scope>
    <source>
        <strain evidence="16 17">HH103</strain>
    </source>
</reference>
<proteinExistence type="inferred from homology"/>
<keyword evidence="12 15" id="KW-0472">Membrane</keyword>
<evidence type="ECO:0000256" key="14">
    <source>
        <dbReference type="RuleBase" id="RU003943"/>
    </source>
</evidence>
<feature type="transmembrane region" description="Helical" evidence="15">
    <location>
        <begin position="177"/>
        <end position="197"/>
    </location>
</feature>
<evidence type="ECO:0000256" key="1">
    <source>
        <dbReference type="ARBA" id="ARBA00002313"/>
    </source>
</evidence>
<dbReference type="Pfam" id="PF00950">
    <property type="entry name" value="ABC-3"/>
    <property type="match status" value="1"/>
</dbReference>
<evidence type="ECO:0000256" key="3">
    <source>
        <dbReference type="ARBA" id="ARBA00008034"/>
    </source>
</evidence>
<dbReference type="eggNOG" id="COG1108">
    <property type="taxonomic scope" value="Bacteria"/>
</dbReference>
<feature type="transmembrane region" description="Helical" evidence="15">
    <location>
        <begin position="260"/>
        <end position="278"/>
    </location>
</feature>
<dbReference type="NCBIfam" id="NF007089">
    <property type="entry name" value="PRK09543.1"/>
    <property type="match status" value="1"/>
</dbReference>
<protein>
    <recommendedName>
        <fullName evidence="13">High-affinity zinc uptake system membrane protein ZnuB</fullName>
    </recommendedName>
</protein>
<dbReference type="EMBL" id="HE616890">
    <property type="protein sequence ID" value="CCE96195.1"/>
    <property type="molecule type" value="Genomic_DNA"/>
</dbReference>
<dbReference type="GO" id="GO:0055085">
    <property type="term" value="P:transmembrane transport"/>
    <property type="evidence" value="ECO:0007669"/>
    <property type="project" value="InterPro"/>
</dbReference>
<evidence type="ECO:0000256" key="10">
    <source>
        <dbReference type="ARBA" id="ARBA00022989"/>
    </source>
</evidence>
<dbReference type="InterPro" id="IPR001626">
    <property type="entry name" value="ABC_TroCD"/>
</dbReference>
<keyword evidence="10 15" id="KW-1133">Transmembrane helix</keyword>
<dbReference type="HOGENOM" id="CLU_028808_3_2_5"/>
<evidence type="ECO:0000313" key="17">
    <source>
        <dbReference type="Proteomes" id="UP000007735"/>
    </source>
</evidence>
<feature type="transmembrane region" description="Helical" evidence="15">
    <location>
        <begin position="52"/>
        <end position="76"/>
    </location>
</feature>
<dbReference type="CDD" id="cd06550">
    <property type="entry name" value="TM_ABC_iron-siderophores_like"/>
    <property type="match status" value="1"/>
</dbReference>
<dbReference type="PATRIC" id="fig|380.5.peg.1803"/>
<evidence type="ECO:0000256" key="6">
    <source>
        <dbReference type="ARBA" id="ARBA00022519"/>
    </source>
</evidence>